<gene>
    <name evidence="2" type="ORF">CVT23_07945</name>
</gene>
<feature type="compositionally biased region" description="Low complexity" evidence="1">
    <location>
        <begin position="184"/>
        <end position="204"/>
    </location>
</feature>
<feature type="region of interest" description="Disordered" evidence="1">
    <location>
        <begin position="58"/>
        <end position="157"/>
    </location>
</feature>
<feature type="compositionally biased region" description="Basic and acidic residues" evidence="1">
    <location>
        <begin position="205"/>
        <end position="224"/>
    </location>
</feature>
<protein>
    <recommendedName>
        <fullName evidence="4">Catalase</fullName>
    </recommendedName>
</protein>
<dbReference type="OrthoDB" id="9812722at2"/>
<evidence type="ECO:0000256" key="1">
    <source>
        <dbReference type="SAM" id="MobiDB-lite"/>
    </source>
</evidence>
<dbReference type="Pfam" id="PF12118">
    <property type="entry name" value="SprA-related"/>
    <property type="match status" value="1"/>
</dbReference>
<dbReference type="Proteomes" id="UP000229498">
    <property type="component" value="Unassembled WGS sequence"/>
</dbReference>
<dbReference type="InterPro" id="IPR021973">
    <property type="entry name" value="SprA-related"/>
</dbReference>
<organism evidence="2 3">
    <name type="scientific">Minwuia thermotolerans</name>
    <dbReference type="NCBI Taxonomy" id="2056226"/>
    <lineage>
        <taxon>Bacteria</taxon>
        <taxon>Pseudomonadati</taxon>
        <taxon>Pseudomonadota</taxon>
        <taxon>Alphaproteobacteria</taxon>
        <taxon>Minwuiales</taxon>
        <taxon>Minwuiaceae</taxon>
        <taxon>Minwuia</taxon>
    </lineage>
</organism>
<feature type="region of interest" description="Disordered" evidence="1">
    <location>
        <begin position="169"/>
        <end position="264"/>
    </location>
</feature>
<sequence>MIVGLSSTPPATVANSTARSSREAAPQGVRPVAESLAEYRGRGNGFAEARGGFTVAGGTLVAAQEEGSRSRKPAEEPTVEPRSGAPSELGQEEKKEVRDLQAQDREVRAHEQAHARAGGRYASAPEYELERGPDGRSYATGGHVSISTSPVPGDPQATVDKMDIVRKAALAPAEPSGQDRRVAADATAKRNAARAEIAAQTAEEAGARFDEGGEVKAPEPREAADIPTGEAAATAGPQSAGDSIGAEARDEQGDGAATDGLGAVDDRKSRAEGFMAALSQGIDRIAGIATGGMTRLEAQAMPAAAAEAAAPVRRTGVDIRV</sequence>
<feature type="compositionally biased region" description="Basic and acidic residues" evidence="1">
    <location>
        <begin position="66"/>
        <end position="75"/>
    </location>
</feature>
<proteinExistence type="predicted"/>
<feature type="compositionally biased region" description="Polar residues" evidence="1">
    <location>
        <begin position="1"/>
        <end position="19"/>
    </location>
</feature>
<comment type="caution">
    <text evidence="2">The sequence shown here is derived from an EMBL/GenBank/DDBJ whole genome shotgun (WGS) entry which is preliminary data.</text>
</comment>
<dbReference type="AlphaFoldDB" id="A0A2M9G3P0"/>
<evidence type="ECO:0000313" key="2">
    <source>
        <dbReference type="EMBL" id="PJK30304.1"/>
    </source>
</evidence>
<name>A0A2M9G3P0_9PROT</name>
<accession>A0A2M9G3P0</accession>
<dbReference type="RefSeq" id="WP_109795501.1">
    <property type="nucleotide sequence ID" value="NZ_PHIG01000029.1"/>
</dbReference>
<feature type="compositionally biased region" description="Basic and acidic residues" evidence="1">
    <location>
        <begin position="91"/>
        <end position="114"/>
    </location>
</feature>
<evidence type="ECO:0008006" key="4">
    <source>
        <dbReference type="Google" id="ProtNLM"/>
    </source>
</evidence>
<keyword evidence="3" id="KW-1185">Reference proteome</keyword>
<feature type="region of interest" description="Disordered" evidence="1">
    <location>
        <begin position="1"/>
        <end position="30"/>
    </location>
</feature>
<evidence type="ECO:0000313" key="3">
    <source>
        <dbReference type="Proteomes" id="UP000229498"/>
    </source>
</evidence>
<reference evidence="2 3" key="1">
    <citation type="submission" date="2017-11" db="EMBL/GenBank/DDBJ databases">
        <title>Draft genome sequence of Rhizobiales bacterium SY3-13.</title>
        <authorList>
            <person name="Sun C."/>
        </authorList>
    </citation>
    <scope>NUCLEOTIDE SEQUENCE [LARGE SCALE GENOMIC DNA]</scope>
    <source>
        <strain evidence="2 3">SY3-13</strain>
    </source>
</reference>
<dbReference type="EMBL" id="PHIG01000029">
    <property type="protein sequence ID" value="PJK30304.1"/>
    <property type="molecule type" value="Genomic_DNA"/>
</dbReference>